<protein>
    <submittedName>
        <fullName evidence="1">Uncharacterized protein</fullName>
    </submittedName>
</protein>
<accession>A0A1M5MFZ9</accession>
<keyword evidence="2" id="KW-1185">Reference proteome</keyword>
<dbReference type="Proteomes" id="UP000184079">
    <property type="component" value="Unassembled WGS sequence"/>
</dbReference>
<evidence type="ECO:0000313" key="1">
    <source>
        <dbReference type="EMBL" id="SHG76087.1"/>
    </source>
</evidence>
<dbReference type="EMBL" id="FQXD01000001">
    <property type="protein sequence ID" value="SHG76087.1"/>
    <property type="molecule type" value="Genomic_DNA"/>
</dbReference>
<proteinExistence type="predicted"/>
<dbReference type="AlphaFoldDB" id="A0A1M5MFZ9"/>
<sequence length="33" mass="3675">MIAVAETGLLFYKMINGETIFSVSYVGYVPYPT</sequence>
<gene>
    <name evidence="1" type="ORF">SAMN05421807_101484</name>
</gene>
<organism evidence="1 2">
    <name type="scientific">Virgibacillus chiguensis</name>
    <dbReference type="NCBI Taxonomy" id="411959"/>
    <lineage>
        <taxon>Bacteria</taxon>
        <taxon>Bacillati</taxon>
        <taxon>Bacillota</taxon>
        <taxon>Bacilli</taxon>
        <taxon>Bacillales</taxon>
        <taxon>Bacillaceae</taxon>
        <taxon>Virgibacillus</taxon>
    </lineage>
</organism>
<reference evidence="2" key="1">
    <citation type="submission" date="2016-11" db="EMBL/GenBank/DDBJ databases">
        <authorList>
            <person name="Varghese N."/>
            <person name="Submissions S."/>
        </authorList>
    </citation>
    <scope>NUCLEOTIDE SEQUENCE [LARGE SCALE GENOMIC DNA]</scope>
    <source>
        <strain evidence="2">CGMCC 1.6496</strain>
    </source>
</reference>
<name>A0A1M5MFZ9_9BACI</name>
<evidence type="ECO:0000313" key="2">
    <source>
        <dbReference type="Proteomes" id="UP000184079"/>
    </source>
</evidence>